<organism evidence="13 14">
    <name type="scientific">Borrelia hermsii (strain HS1 / DAH)</name>
    <dbReference type="NCBI Taxonomy" id="314723"/>
    <lineage>
        <taxon>Bacteria</taxon>
        <taxon>Pseudomonadati</taxon>
        <taxon>Spirochaetota</taxon>
        <taxon>Spirochaetia</taxon>
        <taxon>Spirochaetales</taxon>
        <taxon>Borreliaceae</taxon>
        <taxon>Borrelia</taxon>
    </lineage>
</organism>
<name>A0AA34WDG7_BORHD</name>
<keyword evidence="8" id="KW-0067">ATP-binding</keyword>
<dbReference type="AlphaFoldDB" id="A0AA34WDG7"/>
<evidence type="ECO:0000256" key="11">
    <source>
        <dbReference type="ARBA" id="ARBA00023146"/>
    </source>
</evidence>
<dbReference type="GO" id="GO:0005737">
    <property type="term" value="C:cytoplasm"/>
    <property type="evidence" value="ECO:0007669"/>
    <property type="project" value="UniProtKB-SubCell"/>
</dbReference>
<dbReference type="PANTHER" id="PTHR11538:SF40">
    <property type="entry name" value="PHENYLALANINE--TRNA LIGASE ALPHA SUBUNIT"/>
    <property type="match status" value="1"/>
</dbReference>
<evidence type="ECO:0000256" key="8">
    <source>
        <dbReference type="ARBA" id="ARBA00022840"/>
    </source>
</evidence>
<dbReference type="GO" id="GO:0046872">
    <property type="term" value="F:metal ion binding"/>
    <property type="evidence" value="ECO:0007669"/>
    <property type="project" value="UniProtKB-KW"/>
</dbReference>
<dbReference type="NCBIfam" id="TIGR00468">
    <property type="entry name" value="pheS"/>
    <property type="match status" value="1"/>
</dbReference>
<reference evidence="14" key="1">
    <citation type="submission" date="2004-12" db="EMBL/GenBank/DDBJ databases">
        <title>The genome sequence of Borrelia hermsii and Borrelia turicatae: comparative analysis of two agents of endemic N. America relapsing fever.</title>
        <authorList>
            <person name="Porcella S.F."/>
            <person name="Raffel S.J."/>
            <person name="Schrumpf M.E."/>
            <person name="Montgomery B."/>
            <person name="Smith T."/>
            <person name="Schwan T.G."/>
        </authorList>
    </citation>
    <scope>NUCLEOTIDE SEQUENCE [LARGE SCALE GENOMIC DNA]</scope>
    <source>
        <strain evidence="14">HS1 / DAH</strain>
    </source>
</reference>
<comment type="subcellular location">
    <subcellularLocation>
        <location evidence="1">Cytoplasm</location>
    </subcellularLocation>
</comment>
<dbReference type="GeneID" id="71843330"/>
<evidence type="ECO:0000256" key="10">
    <source>
        <dbReference type="ARBA" id="ARBA00022917"/>
    </source>
</evidence>
<evidence type="ECO:0000256" key="7">
    <source>
        <dbReference type="ARBA" id="ARBA00022741"/>
    </source>
</evidence>
<dbReference type="GO" id="GO:0000049">
    <property type="term" value="F:tRNA binding"/>
    <property type="evidence" value="ECO:0007669"/>
    <property type="project" value="InterPro"/>
</dbReference>
<evidence type="ECO:0000256" key="5">
    <source>
        <dbReference type="ARBA" id="ARBA00022598"/>
    </source>
</evidence>
<evidence type="ECO:0000256" key="2">
    <source>
        <dbReference type="ARBA" id="ARBA00006703"/>
    </source>
</evidence>
<keyword evidence="5 13" id="KW-0436">Ligase</keyword>
<dbReference type="SUPFAM" id="SSF55681">
    <property type="entry name" value="Class II aaRS and biotin synthetases"/>
    <property type="match status" value="1"/>
</dbReference>
<accession>A0AA34WDG7</accession>
<dbReference type="GO" id="GO:0006432">
    <property type="term" value="P:phenylalanyl-tRNA aminoacylation"/>
    <property type="evidence" value="ECO:0007669"/>
    <property type="project" value="InterPro"/>
</dbReference>
<dbReference type="CDD" id="cd00496">
    <property type="entry name" value="PheRS_alpha_core"/>
    <property type="match status" value="1"/>
</dbReference>
<dbReference type="InterPro" id="IPR045864">
    <property type="entry name" value="aa-tRNA-synth_II/BPL/LPL"/>
</dbReference>
<dbReference type="InterPro" id="IPR004529">
    <property type="entry name" value="Phe-tRNA-synth_IIc_asu"/>
</dbReference>
<feature type="domain" description="Aminoacyl-transfer RNA synthetases class-II family profile" evidence="12">
    <location>
        <begin position="263"/>
        <end position="500"/>
    </location>
</feature>
<keyword evidence="9" id="KW-0460">Magnesium</keyword>
<evidence type="ECO:0000256" key="9">
    <source>
        <dbReference type="ARBA" id="ARBA00022842"/>
    </source>
</evidence>
<keyword evidence="11" id="KW-0030">Aminoacyl-tRNA synthetase</keyword>
<dbReference type="EMBL" id="CP000048">
    <property type="protein sequence ID" value="AAX17021.1"/>
    <property type="molecule type" value="Genomic_DNA"/>
</dbReference>
<dbReference type="InterPro" id="IPR002319">
    <property type="entry name" value="Phenylalanyl-tRNA_Synthase"/>
</dbReference>
<evidence type="ECO:0000259" key="12">
    <source>
        <dbReference type="PROSITE" id="PS50862"/>
    </source>
</evidence>
<protein>
    <recommendedName>
        <fullName evidence="3">phenylalanine--tRNA ligase</fullName>
        <ecNumber evidence="3">6.1.1.20</ecNumber>
    </recommendedName>
</protein>
<gene>
    <name evidence="13" type="ordered locus">BH0513</name>
</gene>
<dbReference type="PANTHER" id="PTHR11538">
    <property type="entry name" value="PHENYLALANYL-TRNA SYNTHETASE"/>
    <property type="match status" value="1"/>
</dbReference>
<dbReference type="EC" id="6.1.1.20" evidence="3"/>
<evidence type="ECO:0000256" key="6">
    <source>
        <dbReference type="ARBA" id="ARBA00022723"/>
    </source>
</evidence>
<dbReference type="Pfam" id="PF01409">
    <property type="entry name" value="tRNA-synt_2d"/>
    <property type="match status" value="1"/>
</dbReference>
<keyword evidence="6" id="KW-0479">Metal-binding</keyword>
<comment type="similarity">
    <text evidence="2">Belongs to the class-II aminoacyl-tRNA synthetase family. Phe-tRNA synthetase alpha subunit type 2 subfamily.</text>
</comment>
<keyword evidence="10" id="KW-0648">Protein biosynthesis</keyword>
<dbReference type="Gene3D" id="3.30.930.10">
    <property type="entry name" value="Bira Bifunctional Protein, Domain 2"/>
    <property type="match status" value="1"/>
</dbReference>
<evidence type="ECO:0000256" key="1">
    <source>
        <dbReference type="ARBA" id="ARBA00004496"/>
    </source>
</evidence>
<dbReference type="GO" id="GO:0005524">
    <property type="term" value="F:ATP binding"/>
    <property type="evidence" value="ECO:0007669"/>
    <property type="project" value="UniProtKB-KW"/>
</dbReference>
<dbReference type="GO" id="GO:0004826">
    <property type="term" value="F:phenylalanine-tRNA ligase activity"/>
    <property type="evidence" value="ECO:0007669"/>
    <property type="project" value="UniProtKB-EC"/>
</dbReference>
<dbReference type="NCBIfam" id="NF003210">
    <property type="entry name" value="PRK04172.1"/>
    <property type="match status" value="1"/>
</dbReference>
<dbReference type="Proteomes" id="UP000008834">
    <property type="component" value="Chromosome"/>
</dbReference>
<dbReference type="PROSITE" id="PS50862">
    <property type="entry name" value="AA_TRNA_LIGASE_II"/>
    <property type="match status" value="1"/>
</dbReference>
<dbReference type="KEGG" id="bhr:BH0513"/>
<sequence length="515" mass="58085">MENKFEVVKTLHPLEIKVILNYKEGDDIFALRLAADLLYNEGQSNKTIEWLVSKGILRETFRKLNVFYRLTEKGIDALDNGLIEEKIISLVSRKTVFVANLSSELEIDARDAGKAFGNLSKEGVLSLGLGKEIIVKDLNRANYKIVKELLVKAKDGDLLEDDLSQDELLVISNYSKKKGASDVLFKVIEKLDLKFEFSKFGLEVKSELRESNLTGDEIVKLTPELLKNKAYENKNFRAYNIHVSSSKTFIGRANPYSEYIAKVKDKLVSLGFEEFDGPLVESEFFNNDALFMPQFHPARDVRDVYYIKDPSSLLSLPEPYFSNVKAVHENGYTTGSRGWRYDFSESISKRLVLRTQGTVLSAKQLINAKNPGKYFGIVRCFRYDQVDATHGADFYQTEGIVIGDVNIKILLGLLEIFAKELAGATEVKYVPAYFPFTEPSIEVHVKHPVLGWFELGGSGIFRPEVTKPFGIDVPVIAWGIGIDRMALMHLGLSDLRELFTHDIGDVVLRRGKVNA</sequence>
<keyword evidence="4" id="KW-0963">Cytoplasm</keyword>
<evidence type="ECO:0000313" key="13">
    <source>
        <dbReference type="EMBL" id="AAX17021.1"/>
    </source>
</evidence>
<evidence type="ECO:0000256" key="3">
    <source>
        <dbReference type="ARBA" id="ARBA00012814"/>
    </source>
</evidence>
<dbReference type="InterPro" id="IPR006195">
    <property type="entry name" value="aa-tRNA-synth_II"/>
</dbReference>
<proteinExistence type="inferred from homology"/>
<keyword evidence="7" id="KW-0547">Nucleotide-binding</keyword>
<evidence type="ECO:0000256" key="4">
    <source>
        <dbReference type="ARBA" id="ARBA00022490"/>
    </source>
</evidence>
<dbReference type="RefSeq" id="WP_012422273.1">
    <property type="nucleotide sequence ID" value="NC_010673.1"/>
</dbReference>
<evidence type="ECO:0000313" key="14">
    <source>
        <dbReference type="Proteomes" id="UP000008834"/>
    </source>
</evidence>